<dbReference type="SFLD" id="SFLDF00285">
    <property type="entry name" value="anaerobic_Ser-type_sulfatase-m"/>
    <property type="match status" value="1"/>
</dbReference>
<dbReference type="InterPro" id="IPR034491">
    <property type="entry name" value="Anaerob_Ser_sulfatase-maturase"/>
</dbReference>
<dbReference type="PROSITE" id="PS51918">
    <property type="entry name" value="RADICAL_SAM"/>
    <property type="match status" value="1"/>
</dbReference>
<dbReference type="STRING" id="573413.Spirs_0646"/>
<dbReference type="KEGG" id="ssm:Spirs_0646"/>
<evidence type="ECO:0000259" key="7">
    <source>
        <dbReference type="PROSITE" id="PS51918"/>
    </source>
</evidence>
<dbReference type="GO" id="GO:0051536">
    <property type="term" value="F:iron-sulfur cluster binding"/>
    <property type="evidence" value="ECO:0007669"/>
    <property type="project" value="UniProtKB-KW"/>
</dbReference>
<dbReference type="SFLD" id="SFLDG01067">
    <property type="entry name" value="SPASM/twitch_domain_containing"/>
    <property type="match status" value="1"/>
</dbReference>
<dbReference type="AlphaFoldDB" id="E1RBQ9"/>
<organism evidence="8 9">
    <name type="scientific">Sediminispirochaeta smaragdinae (strain DSM 11293 / JCM 15392 / SEBR 4228)</name>
    <name type="common">Spirochaeta smaragdinae</name>
    <dbReference type="NCBI Taxonomy" id="573413"/>
    <lineage>
        <taxon>Bacteria</taxon>
        <taxon>Pseudomonadati</taxon>
        <taxon>Spirochaetota</taxon>
        <taxon>Spirochaetia</taxon>
        <taxon>Spirochaetales</taxon>
        <taxon>Spirochaetaceae</taxon>
        <taxon>Sediminispirochaeta</taxon>
    </lineage>
</organism>
<sequence>MKSSVPFNLLIKPIGSACNLRCDYCFYIDKYKIVSEGRQSPSPMSDELLEISIKQYIESQPSGIGEIIFSWQGGEPLLLGIDFFRKVVRLQKTYAPPGVRISNSLQTNGTLVTKEFARFFKEHSFLVGISIDGSEELHDKFRKDRSGNGSFSRVMKGYEYLKDEGVDVNILTSVNSHNSEHPHEVYAFLTSIGATYIQFIPIGKANGTCDCPYSVGAEQWGSFLCHVFDLWKERDIGKVFVQHFDMLLARYMNYPATLCVHAPLCGRAIVLEHNGKIYSCDHFVDHDHELGNITKESIVSMLNSEKQIRFGRSKIDNLSMGCKECEFLPLCFGGCLRNRRERSSPSSKKPSNYLCDGYRAFYAHTRPYFSAMAVALRNRKEAKDYIQFLNSNND</sequence>
<dbReference type="SFLD" id="SFLDG01384">
    <property type="entry name" value="thioether_bond_formation_requi"/>
    <property type="match status" value="1"/>
</dbReference>
<dbReference type="RefSeq" id="WP_013253253.1">
    <property type="nucleotide sequence ID" value="NC_014364.1"/>
</dbReference>
<keyword evidence="5" id="KW-0411">Iron-sulfur</keyword>
<dbReference type="HOGENOM" id="CLU_009273_10_0_12"/>
<dbReference type="GO" id="GO:0046872">
    <property type="term" value="F:metal ion binding"/>
    <property type="evidence" value="ECO:0007669"/>
    <property type="project" value="UniProtKB-KW"/>
</dbReference>
<evidence type="ECO:0000256" key="2">
    <source>
        <dbReference type="ARBA" id="ARBA00022691"/>
    </source>
</evidence>
<dbReference type="InterPro" id="IPR007197">
    <property type="entry name" value="rSAM"/>
</dbReference>
<dbReference type="SFLD" id="SFLDG01386">
    <property type="entry name" value="main_SPASM_domain-containing"/>
    <property type="match status" value="1"/>
</dbReference>
<dbReference type="InterPro" id="IPR013785">
    <property type="entry name" value="Aldolase_TIM"/>
</dbReference>
<evidence type="ECO:0000256" key="5">
    <source>
        <dbReference type="ARBA" id="ARBA00023014"/>
    </source>
</evidence>
<feature type="domain" description="Radical SAM core" evidence="7">
    <location>
        <begin position="1"/>
        <end position="233"/>
    </location>
</feature>
<dbReference type="EMBL" id="CP002116">
    <property type="protein sequence ID" value="ADK79789.1"/>
    <property type="molecule type" value="Genomic_DNA"/>
</dbReference>
<dbReference type="Pfam" id="PF13186">
    <property type="entry name" value="SPASM"/>
    <property type="match status" value="1"/>
</dbReference>
<dbReference type="InterPro" id="IPR023885">
    <property type="entry name" value="4Fe4S-binding_SPASM_dom"/>
</dbReference>
<evidence type="ECO:0000256" key="1">
    <source>
        <dbReference type="ARBA" id="ARBA00001966"/>
    </source>
</evidence>
<dbReference type="InterPro" id="IPR023867">
    <property type="entry name" value="Sulphatase_maturase_rSAM"/>
</dbReference>
<evidence type="ECO:0000313" key="8">
    <source>
        <dbReference type="EMBL" id="ADK79789.1"/>
    </source>
</evidence>
<dbReference type="SFLD" id="SFLDG01072">
    <property type="entry name" value="dehydrogenase_like"/>
    <property type="match status" value="1"/>
</dbReference>
<reference evidence="8 9" key="1">
    <citation type="journal article" date="2010" name="Stand. Genomic Sci.">
        <title>Complete genome sequence of Spirochaeta smaragdinae type strain (SEBR 4228).</title>
        <authorList>
            <person name="Mavromatis K."/>
            <person name="Yasawong M."/>
            <person name="Chertkov O."/>
            <person name="Lapidus A."/>
            <person name="Lucas S."/>
            <person name="Nolan M."/>
            <person name="Del Rio T.G."/>
            <person name="Tice H."/>
            <person name="Cheng J.F."/>
            <person name="Pitluck S."/>
            <person name="Liolios K."/>
            <person name="Ivanova N."/>
            <person name="Tapia R."/>
            <person name="Han C."/>
            <person name="Bruce D."/>
            <person name="Goodwin L."/>
            <person name="Pati A."/>
            <person name="Chen A."/>
            <person name="Palaniappan K."/>
            <person name="Land M."/>
            <person name="Hauser L."/>
            <person name="Chang Y.J."/>
            <person name="Jeffries C.D."/>
            <person name="Detter J.C."/>
            <person name="Rohde M."/>
            <person name="Brambilla E."/>
            <person name="Spring S."/>
            <person name="Goker M."/>
            <person name="Sikorski J."/>
            <person name="Woyke T."/>
            <person name="Bristow J."/>
            <person name="Eisen J.A."/>
            <person name="Markowitz V."/>
            <person name="Hugenholtz P."/>
            <person name="Klenk H.P."/>
            <person name="Kyrpides N.C."/>
        </authorList>
    </citation>
    <scope>NUCLEOTIDE SEQUENCE [LARGE SCALE GENOMIC DNA]</scope>
    <source>
        <strain evidence="9">DSM 11293 / JCM 15392 / SEBR 4228</strain>
    </source>
</reference>
<dbReference type="OrthoDB" id="9808591at2"/>
<keyword evidence="9" id="KW-1185">Reference proteome</keyword>
<evidence type="ECO:0000256" key="3">
    <source>
        <dbReference type="ARBA" id="ARBA00022723"/>
    </source>
</evidence>
<dbReference type="Pfam" id="PF04055">
    <property type="entry name" value="Radical_SAM"/>
    <property type="match status" value="1"/>
</dbReference>
<comment type="cofactor">
    <cofactor evidence="1">
        <name>[4Fe-4S] cluster</name>
        <dbReference type="ChEBI" id="CHEBI:49883"/>
    </cofactor>
</comment>
<comment type="similarity">
    <text evidence="6">Belongs to the radical SAM superfamily. Anaerobic sulfatase-maturating enzyme family.</text>
</comment>
<dbReference type="NCBIfam" id="TIGR03942">
    <property type="entry name" value="sulfatase_rSAM"/>
    <property type="match status" value="1"/>
</dbReference>
<dbReference type="CDD" id="cd01335">
    <property type="entry name" value="Radical_SAM"/>
    <property type="match status" value="1"/>
</dbReference>
<proteinExistence type="inferred from homology"/>
<dbReference type="PANTHER" id="PTHR43273">
    <property type="entry name" value="ANAEROBIC SULFATASE-MATURATING ENZYME HOMOLOG ASLB-RELATED"/>
    <property type="match status" value="1"/>
</dbReference>
<dbReference type="Gene3D" id="3.20.20.70">
    <property type="entry name" value="Aldolase class I"/>
    <property type="match status" value="1"/>
</dbReference>
<evidence type="ECO:0000256" key="4">
    <source>
        <dbReference type="ARBA" id="ARBA00023004"/>
    </source>
</evidence>
<accession>E1RBQ9</accession>
<name>E1RBQ9_SEDSS</name>
<dbReference type="InterPro" id="IPR058240">
    <property type="entry name" value="rSAM_sf"/>
</dbReference>
<dbReference type="SUPFAM" id="SSF102114">
    <property type="entry name" value="Radical SAM enzymes"/>
    <property type="match status" value="1"/>
</dbReference>
<gene>
    <name evidence="8" type="ordered locus">Spirs_0646</name>
</gene>
<dbReference type="GO" id="GO:0016491">
    <property type="term" value="F:oxidoreductase activity"/>
    <property type="evidence" value="ECO:0007669"/>
    <property type="project" value="InterPro"/>
</dbReference>
<dbReference type="SFLD" id="SFLDS00029">
    <property type="entry name" value="Radical_SAM"/>
    <property type="match status" value="1"/>
</dbReference>
<evidence type="ECO:0000256" key="6">
    <source>
        <dbReference type="ARBA" id="ARBA00023601"/>
    </source>
</evidence>
<dbReference type="NCBIfam" id="TIGR04085">
    <property type="entry name" value="rSAM_more_4Fe4S"/>
    <property type="match status" value="1"/>
</dbReference>
<protein>
    <submittedName>
        <fullName evidence="8">Radical SAM domain protein</fullName>
    </submittedName>
</protein>
<dbReference type="Proteomes" id="UP000002318">
    <property type="component" value="Chromosome"/>
</dbReference>
<dbReference type="PANTHER" id="PTHR43273:SF3">
    <property type="entry name" value="ANAEROBIC SULFATASE-MATURATING ENZYME HOMOLOG ASLB-RELATED"/>
    <property type="match status" value="1"/>
</dbReference>
<keyword evidence="2" id="KW-0949">S-adenosyl-L-methionine</keyword>
<keyword evidence="3" id="KW-0479">Metal-binding</keyword>
<evidence type="ECO:0000313" key="9">
    <source>
        <dbReference type="Proteomes" id="UP000002318"/>
    </source>
</evidence>
<keyword evidence="4" id="KW-0408">Iron</keyword>
<dbReference type="eggNOG" id="COG0641">
    <property type="taxonomic scope" value="Bacteria"/>
</dbReference>